<protein>
    <recommendedName>
        <fullName evidence="4">DUF624 domain-containing protein</fullName>
    </recommendedName>
</protein>
<evidence type="ECO:0000313" key="2">
    <source>
        <dbReference type="EMBL" id="RSU12823.1"/>
    </source>
</evidence>
<dbReference type="AlphaFoldDB" id="A0A430AXP1"/>
<evidence type="ECO:0000256" key="1">
    <source>
        <dbReference type="SAM" id="Phobius"/>
    </source>
</evidence>
<keyword evidence="1" id="KW-1133">Transmembrane helix</keyword>
<dbReference type="EMBL" id="NGKC01000004">
    <property type="protein sequence ID" value="RSU12823.1"/>
    <property type="molecule type" value="Genomic_DNA"/>
</dbReference>
<accession>A0A430AXP1</accession>
<dbReference type="Pfam" id="PF04854">
    <property type="entry name" value="DUF624"/>
    <property type="match status" value="1"/>
</dbReference>
<keyword evidence="3" id="KW-1185">Reference proteome</keyword>
<proteinExistence type="predicted"/>
<feature type="transmembrane region" description="Helical" evidence="1">
    <location>
        <begin position="69"/>
        <end position="91"/>
    </location>
</feature>
<sequence length="209" mass="23821">MIEEKVKSGIDKFYFFMKLSGYFWLVALCGGIILGIGPAWFAIVDKCLQACWEHRDISFRCAWHDLKKFFKYGNIISVGYLLLSLFIFFSLVTSSQLSGIVFLMIDFILAALLLLLFYSFLLVPVIFGYFDISLGNTVKLSLILFFYQWKSTGAWLLFCGMMVWLNIKMPAFILFISSGASAMFMAKFGERLLTELEKKQAGNGSSVRL</sequence>
<feature type="transmembrane region" description="Helical" evidence="1">
    <location>
        <begin position="142"/>
        <end position="165"/>
    </location>
</feature>
<feature type="transmembrane region" description="Helical" evidence="1">
    <location>
        <begin position="97"/>
        <end position="130"/>
    </location>
</feature>
<evidence type="ECO:0008006" key="4">
    <source>
        <dbReference type="Google" id="ProtNLM"/>
    </source>
</evidence>
<evidence type="ECO:0000313" key="3">
    <source>
        <dbReference type="Proteomes" id="UP000286773"/>
    </source>
</evidence>
<keyword evidence="1" id="KW-0472">Membrane</keyword>
<dbReference type="InterPro" id="IPR006938">
    <property type="entry name" value="DUF624"/>
</dbReference>
<reference evidence="2 3" key="1">
    <citation type="submission" date="2017-05" db="EMBL/GenBank/DDBJ databases">
        <title>Vagococcus spp. assemblies.</title>
        <authorList>
            <person name="Gulvik C.A."/>
        </authorList>
    </citation>
    <scope>NUCLEOTIDE SEQUENCE [LARGE SCALE GENOMIC DNA]</scope>
    <source>
        <strain evidence="2 3">LMG 24798</strain>
    </source>
</reference>
<gene>
    <name evidence="2" type="ORF">CBF27_04610</name>
</gene>
<dbReference type="Proteomes" id="UP000286773">
    <property type="component" value="Unassembled WGS sequence"/>
</dbReference>
<keyword evidence="1" id="KW-0812">Transmembrane</keyword>
<name>A0A430AXP1_9ENTE</name>
<organism evidence="2 3">
    <name type="scientific">Vagococcus acidifermentans</name>
    <dbReference type="NCBI Taxonomy" id="564710"/>
    <lineage>
        <taxon>Bacteria</taxon>
        <taxon>Bacillati</taxon>
        <taxon>Bacillota</taxon>
        <taxon>Bacilli</taxon>
        <taxon>Lactobacillales</taxon>
        <taxon>Enterococcaceae</taxon>
        <taxon>Vagococcus</taxon>
    </lineage>
</organism>
<feature type="transmembrane region" description="Helical" evidence="1">
    <location>
        <begin position="22"/>
        <end position="48"/>
    </location>
</feature>
<dbReference type="OrthoDB" id="1650985at2"/>
<dbReference type="RefSeq" id="WP_126812866.1">
    <property type="nucleotide sequence ID" value="NZ_NGKC01000004.1"/>
</dbReference>
<comment type="caution">
    <text evidence="2">The sequence shown here is derived from an EMBL/GenBank/DDBJ whole genome shotgun (WGS) entry which is preliminary data.</text>
</comment>